<dbReference type="SUPFAM" id="SSF51110">
    <property type="entry name" value="alpha-D-mannose-specific plant lectins"/>
    <property type="match status" value="1"/>
</dbReference>
<evidence type="ECO:0000256" key="1">
    <source>
        <dbReference type="SAM" id="SignalP"/>
    </source>
</evidence>
<protein>
    <recommendedName>
        <fullName evidence="4">Bulb-type lectin domain-containing protein</fullName>
    </recommendedName>
</protein>
<name>A0ABX0LYM0_9BURK</name>
<dbReference type="Gene3D" id="2.90.10.30">
    <property type="match status" value="1"/>
</dbReference>
<dbReference type="InterPro" id="IPR036426">
    <property type="entry name" value="Bulb-type_lectin_dom_sf"/>
</dbReference>
<feature type="signal peptide" evidence="1">
    <location>
        <begin position="1"/>
        <end position="22"/>
    </location>
</feature>
<sequence length="198" mass="21387">MKHAFSAIALSLATLTSGAAHAGEYIGSVATNGWPDFRLNPGDRIFSPNLRYMTLMQQNGNLVTYRLSDFQMIFNSGPQSNGGTYGQLTENHGLAIRNNYQQLWSTGTAQAGVADPATALRLHDDGKLEVSGSPHPGSSYPTSIWWRSAGDLYVPTCRNNEPVAYPVCIYGGNMTVKMCTPEAANTFVINNGGRYGNC</sequence>
<dbReference type="Proteomes" id="UP000819052">
    <property type="component" value="Unassembled WGS sequence"/>
</dbReference>
<evidence type="ECO:0008006" key="4">
    <source>
        <dbReference type="Google" id="ProtNLM"/>
    </source>
</evidence>
<dbReference type="EMBL" id="VVIW01000002">
    <property type="protein sequence ID" value="NHZ39642.1"/>
    <property type="molecule type" value="Genomic_DNA"/>
</dbReference>
<reference evidence="2 3" key="1">
    <citation type="submission" date="2019-09" db="EMBL/GenBank/DDBJ databases">
        <title>Taxonomy of Antarctic Massilia spp.: description of Massilia rubra sp. nov., Massilia aquatica sp. nov., Massilia mucilaginosa sp. nov., Massilia frigida sp. nov. isolated from streams, lakes and regoliths.</title>
        <authorList>
            <person name="Holochova P."/>
            <person name="Sedlacek I."/>
            <person name="Kralova S."/>
            <person name="Maslanova I."/>
            <person name="Busse H.-J."/>
            <person name="Stankova E."/>
            <person name="Vrbovska V."/>
            <person name="Kovarovic V."/>
            <person name="Bartak M."/>
            <person name="Svec P."/>
            <person name="Pantucek R."/>
        </authorList>
    </citation>
    <scope>NUCLEOTIDE SEQUENCE [LARGE SCALE GENOMIC DNA]</scope>
    <source>
        <strain evidence="2 3">CCM 8693</strain>
    </source>
</reference>
<organism evidence="2 3">
    <name type="scientific">Massilia aquatica</name>
    <dbReference type="NCBI Taxonomy" id="2609000"/>
    <lineage>
        <taxon>Bacteria</taxon>
        <taxon>Pseudomonadati</taxon>
        <taxon>Pseudomonadota</taxon>
        <taxon>Betaproteobacteria</taxon>
        <taxon>Burkholderiales</taxon>
        <taxon>Oxalobacteraceae</taxon>
        <taxon>Telluria group</taxon>
        <taxon>Massilia</taxon>
    </lineage>
</organism>
<evidence type="ECO:0000313" key="2">
    <source>
        <dbReference type="EMBL" id="NHZ39642.1"/>
    </source>
</evidence>
<accession>A0ABX0LYM0</accession>
<comment type="caution">
    <text evidence="2">The sequence shown here is derived from an EMBL/GenBank/DDBJ whole genome shotgun (WGS) entry which is preliminary data.</text>
</comment>
<dbReference type="RefSeq" id="WP_167075497.1">
    <property type="nucleotide sequence ID" value="NZ_VVIW01000002.1"/>
</dbReference>
<keyword evidence="3" id="KW-1185">Reference proteome</keyword>
<gene>
    <name evidence="2" type="ORF">F1609_05585</name>
</gene>
<feature type="chain" id="PRO_5047229295" description="Bulb-type lectin domain-containing protein" evidence="1">
    <location>
        <begin position="23"/>
        <end position="198"/>
    </location>
</feature>
<keyword evidence="1" id="KW-0732">Signal</keyword>
<evidence type="ECO:0000313" key="3">
    <source>
        <dbReference type="Proteomes" id="UP000819052"/>
    </source>
</evidence>
<proteinExistence type="predicted"/>